<dbReference type="GeneID" id="18757502"/>
<evidence type="ECO:0000313" key="1">
    <source>
        <dbReference type="EMBL" id="EKD20885.1"/>
    </source>
</evidence>
<dbReference type="HOGENOM" id="CLU_091777_0_0_1"/>
<dbReference type="Proteomes" id="UP000006753">
    <property type="component" value="Unassembled WGS sequence"/>
</dbReference>
<reference evidence="1 2" key="1">
    <citation type="journal article" date="2012" name="BMC Genomics">
        <title>Sequencing the genome of Marssonina brunnea reveals fungus-poplar co-evolution.</title>
        <authorList>
            <person name="Zhu S."/>
            <person name="Cao Y.-Z."/>
            <person name="Jiang C."/>
            <person name="Tan B.-Y."/>
            <person name="Wang Z."/>
            <person name="Feng S."/>
            <person name="Zhang L."/>
            <person name="Su X.-H."/>
            <person name="Brejova B."/>
            <person name="Vinar T."/>
            <person name="Xu M."/>
            <person name="Wang M.-X."/>
            <person name="Zhang S.-G."/>
            <person name="Huang M.-R."/>
            <person name="Wu R."/>
            <person name="Zhou Y."/>
        </authorList>
    </citation>
    <scope>NUCLEOTIDE SEQUENCE [LARGE SCALE GENOMIC DNA]</scope>
    <source>
        <strain evidence="1 2">MB_m1</strain>
    </source>
</reference>
<dbReference type="KEGG" id="mbe:MBM_01567"/>
<evidence type="ECO:0000313" key="2">
    <source>
        <dbReference type="Proteomes" id="UP000006753"/>
    </source>
</evidence>
<accession>K1WT99</accession>
<name>K1WT99_MARBU</name>
<gene>
    <name evidence="1" type="ORF">MBM_01567</name>
</gene>
<proteinExistence type="predicted"/>
<keyword evidence="2" id="KW-1185">Reference proteome</keyword>
<dbReference type="AlphaFoldDB" id="K1WT99"/>
<protein>
    <submittedName>
        <fullName evidence="1">Uncharacterized protein</fullName>
    </submittedName>
</protein>
<dbReference type="InParanoid" id="K1WT99"/>
<dbReference type="RefSeq" id="XP_007289456.1">
    <property type="nucleotide sequence ID" value="XM_007289394.1"/>
</dbReference>
<dbReference type="InterPro" id="IPR045564">
    <property type="entry name" value="DUF5910"/>
</dbReference>
<sequence>MLIGYRTVNEEEAFTTNLDNKPFSVRWTEDEDPNVFQLGYGYYLTNKPGSWPGRPGREKWVCVIEANLELMKAVRKIWVPEYWTEEVSYATYEEKVLWNTPEKDILNYIHAELPDVDATKVLRFSYISRFGSNLQMVIPIDVVDGDTLDFYATCYETEEELASYVNQEVPWGRWRDIAGHPGMPTYQ</sequence>
<dbReference type="Pfam" id="PF19287">
    <property type="entry name" value="DUF5910"/>
    <property type="match status" value="1"/>
</dbReference>
<dbReference type="EMBL" id="JH921429">
    <property type="protein sequence ID" value="EKD20885.1"/>
    <property type="molecule type" value="Genomic_DNA"/>
</dbReference>
<organism evidence="1 2">
    <name type="scientific">Marssonina brunnea f. sp. multigermtubi (strain MB_m1)</name>
    <name type="common">Marssonina leaf spot fungus</name>
    <dbReference type="NCBI Taxonomy" id="1072389"/>
    <lineage>
        <taxon>Eukaryota</taxon>
        <taxon>Fungi</taxon>
        <taxon>Dikarya</taxon>
        <taxon>Ascomycota</taxon>
        <taxon>Pezizomycotina</taxon>
        <taxon>Leotiomycetes</taxon>
        <taxon>Helotiales</taxon>
        <taxon>Drepanopezizaceae</taxon>
        <taxon>Drepanopeziza</taxon>
    </lineage>
</organism>
<dbReference type="OrthoDB" id="4540223at2759"/>